<keyword evidence="3" id="KW-1185">Reference proteome</keyword>
<dbReference type="Proteomes" id="UP000219435">
    <property type="component" value="Unassembled WGS sequence"/>
</dbReference>
<evidence type="ECO:0008006" key="4">
    <source>
        <dbReference type="Google" id="ProtNLM"/>
    </source>
</evidence>
<feature type="transmembrane region" description="Helical" evidence="1">
    <location>
        <begin position="409"/>
        <end position="429"/>
    </location>
</feature>
<keyword evidence="1" id="KW-0812">Transmembrane</keyword>
<feature type="transmembrane region" description="Helical" evidence="1">
    <location>
        <begin position="143"/>
        <end position="161"/>
    </location>
</feature>
<protein>
    <recommendedName>
        <fullName evidence="4">Dolichyl-phosphate-mannose-protein mannosyltransferase</fullName>
    </recommendedName>
</protein>
<dbReference type="RefSeq" id="WP_141437087.1">
    <property type="nucleotide sequence ID" value="NZ_OBQI01000002.1"/>
</dbReference>
<feature type="transmembrane region" description="Helical" evidence="1">
    <location>
        <begin position="191"/>
        <end position="209"/>
    </location>
</feature>
<dbReference type="AlphaFoldDB" id="A0A285V4E0"/>
<evidence type="ECO:0000313" key="2">
    <source>
        <dbReference type="EMBL" id="SOC48930.1"/>
    </source>
</evidence>
<evidence type="ECO:0000256" key="1">
    <source>
        <dbReference type="SAM" id="Phobius"/>
    </source>
</evidence>
<name>A0A285V4E0_9ACTN</name>
<gene>
    <name evidence="2" type="ORF">SAMN05660748_1643</name>
</gene>
<feature type="transmembrane region" description="Helical" evidence="1">
    <location>
        <begin position="364"/>
        <end position="388"/>
    </location>
</feature>
<proteinExistence type="predicted"/>
<reference evidence="3" key="1">
    <citation type="submission" date="2017-08" db="EMBL/GenBank/DDBJ databases">
        <authorList>
            <person name="Varghese N."/>
            <person name="Submissions S."/>
        </authorList>
    </citation>
    <scope>NUCLEOTIDE SEQUENCE [LARGE SCALE GENOMIC DNA]</scope>
    <source>
        <strain evidence="3">DSM 4725</strain>
    </source>
</reference>
<keyword evidence="1" id="KW-0472">Membrane</keyword>
<sequence>MRRSRHGFWALLVAAVAVAAAFGVTVARVLGDVDDSFRFGGDQALTGLSVHEASSFDRDLGPYSRYGWSHPGPLWFYLLAPPMRLLGGDDIALMAAGVLINGLLAVAVVLAVHRAGRPLLTLGVSAVLLAFVLRMPAEMFVDVWSPYALLMGTLLFLVLAARVHSGSWPALLGMLLAGSFLAQTHVGTAPLVALVSATGGVSFVLARRARRATTEPGTDAGEPPRARPGRWTVVLGVLLVAVWIPPVVEQLSSPVREGNLVRLVSFFLNHEDPGGSPTPPQALIAVGRILAMTPYDWGPGPWEMDVSTLPAPVGLALAAQALAAVTLVLLGRRWGSRAGTWWGAVLCAALAAAVVSAVTVTGVLYWYLIVWVAVLPAATAIGALHLVLDRVAAGRAGAPGPRLALDRAPVLLPLAVVVVAGSVVAAMSLGDAAEELPSDYGVVEASRLVDDALGDVDTSTVHVDIETPALWPVAAGVVNELVADGLDVTVDRGSEELFGADRVSAGDEPVDLVFVTTGSRAHDRLLREAGVTDVGTAPTEWGPTSVLLRVSR</sequence>
<feature type="transmembrane region" description="Helical" evidence="1">
    <location>
        <begin position="91"/>
        <end position="112"/>
    </location>
</feature>
<dbReference type="OrthoDB" id="1814621at2"/>
<feature type="transmembrane region" description="Helical" evidence="1">
    <location>
        <begin position="338"/>
        <end position="358"/>
    </location>
</feature>
<feature type="transmembrane region" description="Helical" evidence="1">
    <location>
        <begin position="309"/>
        <end position="331"/>
    </location>
</feature>
<keyword evidence="1" id="KW-1133">Transmembrane helix</keyword>
<dbReference type="EMBL" id="OBQI01000002">
    <property type="protein sequence ID" value="SOC48930.1"/>
    <property type="molecule type" value="Genomic_DNA"/>
</dbReference>
<feature type="transmembrane region" description="Helical" evidence="1">
    <location>
        <begin position="230"/>
        <end position="248"/>
    </location>
</feature>
<accession>A0A285V4E0</accession>
<organism evidence="2 3">
    <name type="scientific">Blastococcus aggregatus</name>
    <dbReference type="NCBI Taxonomy" id="38502"/>
    <lineage>
        <taxon>Bacteria</taxon>
        <taxon>Bacillati</taxon>
        <taxon>Actinomycetota</taxon>
        <taxon>Actinomycetes</taxon>
        <taxon>Geodermatophilales</taxon>
        <taxon>Geodermatophilaceae</taxon>
        <taxon>Blastococcus</taxon>
    </lineage>
</organism>
<evidence type="ECO:0000313" key="3">
    <source>
        <dbReference type="Proteomes" id="UP000219435"/>
    </source>
</evidence>